<comment type="caution">
    <text evidence="2">The sequence shown here is derived from an EMBL/GenBank/DDBJ whole genome shotgun (WGS) entry which is preliminary data.</text>
</comment>
<dbReference type="Proteomes" id="UP001280581">
    <property type="component" value="Unassembled WGS sequence"/>
</dbReference>
<keyword evidence="1" id="KW-0472">Membrane</keyword>
<accession>A0AAN6LVP4</accession>
<keyword evidence="1" id="KW-0812">Transmembrane</keyword>
<keyword evidence="3" id="KW-1185">Reference proteome</keyword>
<name>A0AAN6LVP4_9PLEO</name>
<keyword evidence="1" id="KW-1133">Transmembrane helix</keyword>
<evidence type="ECO:0000256" key="1">
    <source>
        <dbReference type="SAM" id="Phobius"/>
    </source>
</evidence>
<sequence length="486" mass="56641">MPRAPALFMGAPKLGQTALHPLGRETFSPVAQRKAATAVNGPQRFLARKVREQYRIEQARARSLYQQQARKLAAATHRRWKSDWSPLCLSFILVFWPLLILFFWTDLYDRRNAERSPRRKSPKDHNSKDESYKIRNVAQEYMKGHAREYPEGVENPIPHIDKTMKTWISVSQNTDCHPDSEDLLTDELLRTLILYGEMDVLFRIASHPDVCLPKLWTQGGKFAFDLGCWGLSEVKETALLAYICLNVFYLKPELYDSKMRERMLKEKSQRHSQTLPTEAYDYRLTSAYQQMLVYCTGTGDPNPHHGAHKIPHREFFGVPFGMYTSMVPWHSTASYHNKHFGMVPLQDLVDRKFPQKHVPSKGDVLLAQKIFRALKVPRDITLRILEVAEYTPKGRLQTHGDPLHIDNAEELRKYLAYCWKLLVRVDMLMKENGALVDWEYEVAEAIYKLFGVRYPQMSKLVKKEEEELARLAGKRTFLRVLDRYEI</sequence>
<reference evidence="2 3" key="1">
    <citation type="submission" date="2021-02" db="EMBL/GenBank/DDBJ databases">
        <title>Genome assembly of Pseudopithomyces chartarum.</title>
        <authorList>
            <person name="Jauregui R."/>
            <person name="Singh J."/>
            <person name="Voisey C."/>
        </authorList>
    </citation>
    <scope>NUCLEOTIDE SEQUENCE [LARGE SCALE GENOMIC DNA]</scope>
    <source>
        <strain evidence="2 3">AGR01</strain>
    </source>
</reference>
<dbReference type="EMBL" id="WVTA01000011">
    <property type="protein sequence ID" value="KAK3203086.1"/>
    <property type="molecule type" value="Genomic_DNA"/>
</dbReference>
<evidence type="ECO:0000313" key="3">
    <source>
        <dbReference type="Proteomes" id="UP001280581"/>
    </source>
</evidence>
<evidence type="ECO:0000313" key="2">
    <source>
        <dbReference type="EMBL" id="KAK3203086.1"/>
    </source>
</evidence>
<organism evidence="2 3">
    <name type="scientific">Pseudopithomyces chartarum</name>
    <dbReference type="NCBI Taxonomy" id="1892770"/>
    <lineage>
        <taxon>Eukaryota</taxon>
        <taxon>Fungi</taxon>
        <taxon>Dikarya</taxon>
        <taxon>Ascomycota</taxon>
        <taxon>Pezizomycotina</taxon>
        <taxon>Dothideomycetes</taxon>
        <taxon>Pleosporomycetidae</taxon>
        <taxon>Pleosporales</taxon>
        <taxon>Massarineae</taxon>
        <taxon>Didymosphaeriaceae</taxon>
        <taxon>Pseudopithomyces</taxon>
    </lineage>
</organism>
<protein>
    <submittedName>
        <fullName evidence="2">Uncharacterized protein</fullName>
    </submittedName>
</protein>
<gene>
    <name evidence="2" type="ORF">GRF29_112g188247</name>
</gene>
<proteinExistence type="predicted"/>
<feature type="transmembrane region" description="Helical" evidence="1">
    <location>
        <begin position="87"/>
        <end position="105"/>
    </location>
</feature>
<dbReference type="AlphaFoldDB" id="A0AAN6LVP4"/>